<reference evidence="2" key="1">
    <citation type="submission" date="2023-10" db="EMBL/GenBank/DDBJ databases">
        <title>Chromosome-level genome of the transformable northern wattle, Acacia crassicarpa.</title>
        <authorList>
            <person name="Massaro I."/>
            <person name="Sinha N.R."/>
            <person name="Poethig S."/>
            <person name="Leichty A.R."/>
        </authorList>
    </citation>
    <scope>NUCLEOTIDE SEQUENCE</scope>
    <source>
        <strain evidence="2">Acra3RX</strain>
        <tissue evidence="2">Leaf</tissue>
    </source>
</reference>
<dbReference type="EMBL" id="JAWXYG010000005">
    <property type="protein sequence ID" value="KAK4271753.1"/>
    <property type="molecule type" value="Genomic_DNA"/>
</dbReference>
<dbReference type="AlphaFoldDB" id="A0AAE1JP13"/>
<gene>
    <name evidence="2" type="ORF">QN277_020396</name>
</gene>
<proteinExistence type="predicted"/>
<keyword evidence="3" id="KW-1185">Reference proteome</keyword>
<evidence type="ECO:0000313" key="3">
    <source>
        <dbReference type="Proteomes" id="UP001293593"/>
    </source>
</evidence>
<accession>A0AAE1JP13</accession>
<evidence type="ECO:0000256" key="1">
    <source>
        <dbReference type="SAM" id="SignalP"/>
    </source>
</evidence>
<organism evidence="2 3">
    <name type="scientific">Acacia crassicarpa</name>
    <name type="common">northern wattle</name>
    <dbReference type="NCBI Taxonomy" id="499986"/>
    <lineage>
        <taxon>Eukaryota</taxon>
        <taxon>Viridiplantae</taxon>
        <taxon>Streptophyta</taxon>
        <taxon>Embryophyta</taxon>
        <taxon>Tracheophyta</taxon>
        <taxon>Spermatophyta</taxon>
        <taxon>Magnoliopsida</taxon>
        <taxon>eudicotyledons</taxon>
        <taxon>Gunneridae</taxon>
        <taxon>Pentapetalae</taxon>
        <taxon>rosids</taxon>
        <taxon>fabids</taxon>
        <taxon>Fabales</taxon>
        <taxon>Fabaceae</taxon>
        <taxon>Caesalpinioideae</taxon>
        <taxon>mimosoid clade</taxon>
        <taxon>Acacieae</taxon>
        <taxon>Acacia</taxon>
    </lineage>
</organism>
<dbReference type="PANTHER" id="PTHR36896">
    <property type="entry name" value="OS01G0729500 PROTEIN"/>
    <property type="match status" value="1"/>
</dbReference>
<keyword evidence="1" id="KW-0732">Signal</keyword>
<sequence length="101" mass="11144">MAFSHPISIASILLPILLLLASLFQPSHGFSLHGRGMPDDNSTRRLFGSRAGQRLNCGDLAVLSQCSQNSKCSWCRSEVLDDMCFSRTEAWRLPPEVFSCG</sequence>
<feature type="signal peptide" evidence="1">
    <location>
        <begin position="1"/>
        <end position="29"/>
    </location>
</feature>
<comment type="caution">
    <text evidence="2">The sequence shown here is derived from an EMBL/GenBank/DDBJ whole genome shotgun (WGS) entry which is preliminary data.</text>
</comment>
<name>A0AAE1JP13_9FABA</name>
<dbReference type="PANTHER" id="PTHR36896:SF2">
    <property type="entry name" value="OS01G0729500 PROTEIN"/>
    <property type="match status" value="1"/>
</dbReference>
<feature type="chain" id="PRO_5042062961" evidence="1">
    <location>
        <begin position="30"/>
        <end position="101"/>
    </location>
</feature>
<dbReference type="Proteomes" id="UP001293593">
    <property type="component" value="Unassembled WGS sequence"/>
</dbReference>
<evidence type="ECO:0000313" key="2">
    <source>
        <dbReference type="EMBL" id="KAK4271753.1"/>
    </source>
</evidence>
<protein>
    <submittedName>
        <fullName evidence="2">Uncharacterized protein</fullName>
    </submittedName>
</protein>